<organism evidence="2 3">
    <name type="scientific">Gossypium stocksii</name>
    <dbReference type="NCBI Taxonomy" id="47602"/>
    <lineage>
        <taxon>Eukaryota</taxon>
        <taxon>Viridiplantae</taxon>
        <taxon>Streptophyta</taxon>
        <taxon>Embryophyta</taxon>
        <taxon>Tracheophyta</taxon>
        <taxon>Spermatophyta</taxon>
        <taxon>Magnoliopsida</taxon>
        <taxon>eudicotyledons</taxon>
        <taxon>Gunneridae</taxon>
        <taxon>Pentapetalae</taxon>
        <taxon>rosids</taxon>
        <taxon>malvids</taxon>
        <taxon>Malvales</taxon>
        <taxon>Malvaceae</taxon>
        <taxon>Malvoideae</taxon>
        <taxon>Gossypium</taxon>
    </lineage>
</organism>
<evidence type="ECO:0000313" key="2">
    <source>
        <dbReference type="EMBL" id="KAH1082383.1"/>
    </source>
</evidence>
<proteinExistence type="predicted"/>
<name>A0A9D3VG65_9ROSI</name>
<feature type="region of interest" description="Disordered" evidence="1">
    <location>
        <begin position="70"/>
        <end position="95"/>
    </location>
</feature>
<sequence>MACTAKAQLNLLWYRLIINGKTLICLGFRFQSRQAKHQTDGLGWGMTSTSSGWLSTNDFGHFGNYTRRDDVLPTMSTNKGTSNTTDASGSDNENSLILEPGVGGSKITLFFEPLLIPTKPKDGERGEDPNEDPRFRAYLPSIHIHNVDLLKNDGMEFAELLQRRLGHISSTLDSGDLEVAKEFVEHSIRLVHIDGNVQYQWHFHVVDVWIHKVFFKDAFFNCQIFIRSFPYYDQLTSLYAKDRDTGKDAQTTIDIAKEIDVENVATAKNPKERSNDHRCEANVSLDKMHILTTQAQLSKLNRYDSIFSKKKKKRFLM</sequence>
<dbReference type="Proteomes" id="UP000828251">
    <property type="component" value="Unassembled WGS sequence"/>
</dbReference>
<evidence type="ECO:0000313" key="3">
    <source>
        <dbReference type="Proteomes" id="UP000828251"/>
    </source>
</evidence>
<evidence type="ECO:0000256" key="1">
    <source>
        <dbReference type="SAM" id="MobiDB-lite"/>
    </source>
</evidence>
<dbReference type="OrthoDB" id="618098at2759"/>
<dbReference type="AlphaFoldDB" id="A0A9D3VG65"/>
<accession>A0A9D3VG65</accession>
<reference evidence="2 3" key="1">
    <citation type="journal article" date="2021" name="Plant Biotechnol. J.">
        <title>Multi-omics assisted identification of the key and species-specific regulatory components of drought-tolerant mechanisms in Gossypium stocksii.</title>
        <authorList>
            <person name="Yu D."/>
            <person name="Ke L."/>
            <person name="Zhang D."/>
            <person name="Wu Y."/>
            <person name="Sun Y."/>
            <person name="Mei J."/>
            <person name="Sun J."/>
            <person name="Sun Y."/>
        </authorList>
    </citation>
    <scope>NUCLEOTIDE SEQUENCE [LARGE SCALE GENOMIC DNA]</scope>
    <source>
        <strain evidence="3">cv. E1</strain>
        <tissue evidence="2">Leaf</tissue>
    </source>
</reference>
<keyword evidence="3" id="KW-1185">Reference proteome</keyword>
<dbReference type="EMBL" id="JAIQCV010000007">
    <property type="protein sequence ID" value="KAH1082383.1"/>
    <property type="molecule type" value="Genomic_DNA"/>
</dbReference>
<feature type="compositionally biased region" description="Polar residues" evidence="1">
    <location>
        <begin position="74"/>
        <end position="95"/>
    </location>
</feature>
<gene>
    <name evidence="2" type="ORF">J1N35_022144</name>
</gene>
<protein>
    <submittedName>
        <fullName evidence="2">Uncharacterized protein</fullName>
    </submittedName>
</protein>
<comment type="caution">
    <text evidence="2">The sequence shown here is derived from an EMBL/GenBank/DDBJ whole genome shotgun (WGS) entry which is preliminary data.</text>
</comment>